<dbReference type="PANTHER" id="PTHR24173">
    <property type="entry name" value="ANKYRIN REPEAT CONTAINING"/>
    <property type="match status" value="1"/>
</dbReference>
<dbReference type="InterPro" id="IPR002110">
    <property type="entry name" value="Ankyrin_rpt"/>
</dbReference>
<evidence type="ECO:0000313" key="6">
    <source>
        <dbReference type="Proteomes" id="UP001139353"/>
    </source>
</evidence>
<protein>
    <submittedName>
        <fullName evidence="5">Ankyrin repeat domain-containing protein</fullName>
    </submittedName>
</protein>
<feature type="chain" id="PRO_5040878737" evidence="4">
    <location>
        <begin position="24"/>
        <end position="216"/>
    </location>
</feature>
<name>A0A9X1YIE6_9BURK</name>
<dbReference type="PRINTS" id="PR01415">
    <property type="entry name" value="ANKYRIN"/>
</dbReference>
<evidence type="ECO:0000313" key="5">
    <source>
        <dbReference type="EMBL" id="MCK9686292.1"/>
    </source>
</evidence>
<feature type="repeat" description="ANK" evidence="3">
    <location>
        <begin position="123"/>
        <end position="155"/>
    </location>
</feature>
<dbReference type="AlphaFoldDB" id="A0A9X1YIE6"/>
<sequence>MPTRFRALGVVLAATLCACSALAADDDSVSFFRAVNTDNADGVSRALAKGFDPNALDEHGKPALILALQMESPKVARVLMDAKGIQIDIRNQAGETPLMMAALKAEVDSATALVAHGAAVRKDGWSPLHYAATGGSAAIVRLLLSKGAPIEARSPNGSTPLMMAARYGNEEAVDALLAAGADRTAKNDLGMDASAFAASAGRDRLAARLKPGAVAK</sequence>
<evidence type="ECO:0000256" key="3">
    <source>
        <dbReference type="PROSITE-ProRule" id="PRU00023"/>
    </source>
</evidence>
<dbReference type="PANTHER" id="PTHR24173:SF74">
    <property type="entry name" value="ANKYRIN REPEAT DOMAIN-CONTAINING PROTEIN 16"/>
    <property type="match status" value="1"/>
</dbReference>
<keyword evidence="2 3" id="KW-0040">ANK repeat</keyword>
<dbReference type="RefSeq" id="WP_275682319.1">
    <property type="nucleotide sequence ID" value="NZ_JAJLJH010000002.1"/>
</dbReference>
<reference evidence="5" key="1">
    <citation type="submission" date="2021-11" db="EMBL/GenBank/DDBJ databases">
        <title>BS-T2-15 a new species belonging to the Comamonadaceae family isolated from the soil of a French oak forest.</title>
        <authorList>
            <person name="Mieszkin S."/>
            <person name="Alain K."/>
        </authorList>
    </citation>
    <scope>NUCLEOTIDE SEQUENCE</scope>
    <source>
        <strain evidence="5">BS-T2-15</strain>
    </source>
</reference>
<organism evidence="5 6">
    <name type="scientific">Scleromatobacter humisilvae</name>
    <dbReference type="NCBI Taxonomy" id="2897159"/>
    <lineage>
        <taxon>Bacteria</taxon>
        <taxon>Pseudomonadati</taxon>
        <taxon>Pseudomonadota</taxon>
        <taxon>Betaproteobacteria</taxon>
        <taxon>Burkholderiales</taxon>
        <taxon>Sphaerotilaceae</taxon>
        <taxon>Scleromatobacter</taxon>
    </lineage>
</organism>
<dbReference type="Proteomes" id="UP001139353">
    <property type="component" value="Unassembled WGS sequence"/>
</dbReference>
<evidence type="ECO:0000256" key="2">
    <source>
        <dbReference type="ARBA" id="ARBA00023043"/>
    </source>
</evidence>
<dbReference type="Gene3D" id="1.25.40.20">
    <property type="entry name" value="Ankyrin repeat-containing domain"/>
    <property type="match status" value="3"/>
</dbReference>
<dbReference type="SMART" id="SM00248">
    <property type="entry name" value="ANK"/>
    <property type="match status" value="5"/>
</dbReference>
<keyword evidence="4" id="KW-0732">Signal</keyword>
<evidence type="ECO:0000256" key="4">
    <source>
        <dbReference type="SAM" id="SignalP"/>
    </source>
</evidence>
<dbReference type="SUPFAM" id="SSF48403">
    <property type="entry name" value="Ankyrin repeat"/>
    <property type="match status" value="1"/>
</dbReference>
<dbReference type="PROSITE" id="PS51257">
    <property type="entry name" value="PROKAR_LIPOPROTEIN"/>
    <property type="match status" value="1"/>
</dbReference>
<dbReference type="PROSITE" id="PS50088">
    <property type="entry name" value="ANK_REPEAT"/>
    <property type="match status" value="2"/>
</dbReference>
<dbReference type="PROSITE" id="PS50297">
    <property type="entry name" value="ANK_REP_REGION"/>
    <property type="match status" value="2"/>
</dbReference>
<gene>
    <name evidence="5" type="ORF">LPC04_11295</name>
</gene>
<feature type="repeat" description="ANK" evidence="3">
    <location>
        <begin position="156"/>
        <end position="188"/>
    </location>
</feature>
<dbReference type="Pfam" id="PF12796">
    <property type="entry name" value="Ank_2"/>
    <property type="match status" value="1"/>
</dbReference>
<keyword evidence="1" id="KW-0677">Repeat</keyword>
<dbReference type="EMBL" id="JAJLJH010000002">
    <property type="protein sequence ID" value="MCK9686292.1"/>
    <property type="molecule type" value="Genomic_DNA"/>
</dbReference>
<evidence type="ECO:0000256" key="1">
    <source>
        <dbReference type="ARBA" id="ARBA00022737"/>
    </source>
</evidence>
<feature type="signal peptide" evidence="4">
    <location>
        <begin position="1"/>
        <end position="23"/>
    </location>
</feature>
<accession>A0A9X1YIE6</accession>
<keyword evidence="6" id="KW-1185">Reference proteome</keyword>
<comment type="caution">
    <text evidence="5">The sequence shown here is derived from an EMBL/GenBank/DDBJ whole genome shotgun (WGS) entry which is preliminary data.</text>
</comment>
<proteinExistence type="predicted"/>
<dbReference type="InterPro" id="IPR036770">
    <property type="entry name" value="Ankyrin_rpt-contain_sf"/>
</dbReference>